<feature type="transmembrane region" description="Helical" evidence="8">
    <location>
        <begin position="330"/>
        <end position="349"/>
    </location>
</feature>
<evidence type="ECO:0000256" key="8">
    <source>
        <dbReference type="SAM" id="Phobius"/>
    </source>
</evidence>
<dbReference type="GO" id="GO:0005886">
    <property type="term" value="C:plasma membrane"/>
    <property type="evidence" value="ECO:0007669"/>
    <property type="project" value="UniProtKB-SubCell"/>
</dbReference>
<keyword evidence="11" id="KW-1185">Reference proteome</keyword>
<feature type="transmembrane region" description="Helical" evidence="8">
    <location>
        <begin position="84"/>
        <end position="102"/>
    </location>
</feature>
<evidence type="ECO:0000256" key="2">
    <source>
        <dbReference type="ARBA" id="ARBA00022475"/>
    </source>
</evidence>
<feature type="transmembrane region" description="Helical" evidence="8">
    <location>
        <begin position="172"/>
        <end position="192"/>
    </location>
</feature>
<keyword evidence="6 8" id="KW-1133">Transmembrane helix</keyword>
<evidence type="ECO:0000256" key="5">
    <source>
        <dbReference type="ARBA" id="ARBA00022692"/>
    </source>
</evidence>
<dbReference type="PANTHER" id="PTHR33908:SF11">
    <property type="entry name" value="MEMBRANE PROTEIN"/>
    <property type="match status" value="1"/>
</dbReference>
<evidence type="ECO:0000256" key="1">
    <source>
        <dbReference type="ARBA" id="ARBA00004651"/>
    </source>
</evidence>
<dbReference type="OrthoDB" id="5166595at2"/>
<name>A0A543CJF8_9ACTN</name>
<feature type="transmembrane region" description="Helical" evidence="8">
    <location>
        <begin position="245"/>
        <end position="265"/>
    </location>
</feature>
<evidence type="ECO:0000256" key="7">
    <source>
        <dbReference type="ARBA" id="ARBA00023136"/>
    </source>
</evidence>
<dbReference type="Proteomes" id="UP000316096">
    <property type="component" value="Unassembled WGS sequence"/>
</dbReference>
<dbReference type="GO" id="GO:0009103">
    <property type="term" value="P:lipopolysaccharide biosynthetic process"/>
    <property type="evidence" value="ECO:0007669"/>
    <property type="project" value="UniProtKB-ARBA"/>
</dbReference>
<gene>
    <name evidence="10" type="ORF">FB559_2804</name>
</gene>
<dbReference type="AlphaFoldDB" id="A0A543CJF8"/>
<dbReference type="InterPro" id="IPR038731">
    <property type="entry name" value="RgtA/B/C-like"/>
</dbReference>
<feature type="transmembrane region" description="Helical" evidence="8">
    <location>
        <begin position="201"/>
        <end position="219"/>
    </location>
</feature>
<dbReference type="GO" id="GO:0016763">
    <property type="term" value="F:pentosyltransferase activity"/>
    <property type="evidence" value="ECO:0007669"/>
    <property type="project" value="TreeGrafter"/>
</dbReference>
<keyword evidence="3" id="KW-0328">Glycosyltransferase</keyword>
<sequence length="498" mass="52351">MNPERPVTGGRPAFAAVPVGIIAAGIAVTLFALSSRYGFHRDELYFMAAGAHPAWGYVDQPPLTPIVARAATALFGNTPTGLRVPATLAAAATIIVVALVARELGGGRGAQVLAALSAAVSGFVLAVGHMVSTATFDLLAWVLIAWLALRLLRTGDGRWWLAMGAAVGVGTLNKYLVGLLVVALVVAVLAVGPRDVLRGRWLVAGVVIAVVLAAPNLWWQATHGWPQLTVAGGISADDGTENRVLFVPMQIAFLSPLLVPVWIAGIRRLWRDPGLRWARSMAVAYPVLCVLVLASGGKPYYALPLLLVLTAAGCEPLVRWARGRWRVATVVVAGLVAAATSAVITLPVLPADSLSVPNAINEEQGEQIGWQRLTAAVAAGWSAVPAAQRSRAVIFAENYGEAGAIARYGPNRGLPEPYSGHMSNADWGPPPDSSNGPVVVVAQEGDQSIGRFFTGCRVVGHVDTGRGVDNQEQGAPVTLCSGTTRPWSALWPSLRHYY</sequence>
<feature type="transmembrane region" description="Helical" evidence="8">
    <location>
        <begin position="277"/>
        <end position="294"/>
    </location>
</feature>
<evidence type="ECO:0000256" key="6">
    <source>
        <dbReference type="ARBA" id="ARBA00022989"/>
    </source>
</evidence>
<keyword evidence="5 8" id="KW-0812">Transmembrane</keyword>
<dbReference type="EMBL" id="VFOZ01000001">
    <property type="protein sequence ID" value="TQL97226.1"/>
    <property type="molecule type" value="Genomic_DNA"/>
</dbReference>
<reference evidence="10 11" key="1">
    <citation type="submission" date="2019-06" db="EMBL/GenBank/DDBJ databases">
        <title>Sequencing the genomes of 1000 actinobacteria strains.</title>
        <authorList>
            <person name="Klenk H.-P."/>
        </authorList>
    </citation>
    <scope>NUCLEOTIDE SEQUENCE [LARGE SCALE GENOMIC DNA]</scope>
    <source>
        <strain evidence="10 11">DSM 102200</strain>
    </source>
</reference>
<evidence type="ECO:0000313" key="10">
    <source>
        <dbReference type="EMBL" id="TQL97226.1"/>
    </source>
</evidence>
<evidence type="ECO:0000259" key="9">
    <source>
        <dbReference type="Pfam" id="PF13231"/>
    </source>
</evidence>
<comment type="subcellular location">
    <subcellularLocation>
        <location evidence="1">Cell membrane</location>
        <topology evidence="1">Multi-pass membrane protein</topology>
    </subcellularLocation>
</comment>
<protein>
    <submittedName>
        <fullName evidence="10">4-amino-4-deoxy-L-arabinose transferase-like glycosyltransferase</fullName>
    </submittedName>
</protein>
<feature type="transmembrane region" description="Helical" evidence="8">
    <location>
        <begin position="12"/>
        <end position="33"/>
    </location>
</feature>
<dbReference type="InterPro" id="IPR050297">
    <property type="entry name" value="LipidA_mod_glycosyltrf_83"/>
</dbReference>
<dbReference type="PANTHER" id="PTHR33908">
    <property type="entry name" value="MANNOSYLTRANSFERASE YKCB-RELATED"/>
    <property type="match status" value="1"/>
</dbReference>
<accession>A0A543CJF8</accession>
<feature type="transmembrane region" description="Helical" evidence="8">
    <location>
        <begin position="300"/>
        <end position="318"/>
    </location>
</feature>
<evidence type="ECO:0000256" key="3">
    <source>
        <dbReference type="ARBA" id="ARBA00022676"/>
    </source>
</evidence>
<evidence type="ECO:0000256" key="4">
    <source>
        <dbReference type="ARBA" id="ARBA00022679"/>
    </source>
</evidence>
<keyword evidence="7 8" id="KW-0472">Membrane</keyword>
<feature type="domain" description="Glycosyltransferase RgtA/B/C/D-like" evidence="9">
    <location>
        <begin position="59"/>
        <end position="219"/>
    </location>
</feature>
<evidence type="ECO:0000313" key="11">
    <source>
        <dbReference type="Proteomes" id="UP000316096"/>
    </source>
</evidence>
<keyword evidence="2" id="KW-1003">Cell membrane</keyword>
<proteinExistence type="predicted"/>
<comment type="caution">
    <text evidence="10">The sequence shown here is derived from an EMBL/GenBank/DDBJ whole genome shotgun (WGS) entry which is preliminary data.</text>
</comment>
<keyword evidence="4 10" id="KW-0808">Transferase</keyword>
<dbReference type="Pfam" id="PF13231">
    <property type="entry name" value="PMT_2"/>
    <property type="match status" value="1"/>
</dbReference>
<organism evidence="10 11">
    <name type="scientific">Actinoallomurus bryophytorum</name>
    <dbReference type="NCBI Taxonomy" id="1490222"/>
    <lineage>
        <taxon>Bacteria</taxon>
        <taxon>Bacillati</taxon>
        <taxon>Actinomycetota</taxon>
        <taxon>Actinomycetes</taxon>
        <taxon>Streptosporangiales</taxon>
        <taxon>Thermomonosporaceae</taxon>
        <taxon>Actinoallomurus</taxon>
    </lineage>
</organism>
<dbReference type="RefSeq" id="WP_141955983.1">
    <property type="nucleotide sequence ID" value="NZ_VFOZ01000001.1"/>
</dbReference>